<protein>
    <submittedName>
        <fullName evidence="2">Uncharacterized protein</fullName>
    </submittedName>
</protein>
<proteinExistence type="inferred from homology"/>
<evidence type="ECO:0000313" key="3">
    <source>
        <dbReference type="Proteomes" id="UP000028045"/>
    </source>
</evidence>
<dbReference type="EMBL" id="KL648635">
    <property type="protein sequence ID" value="KEY67007.1"/>
    <property type="molecule type" value="Genomic_DNA"/>
</dbReference>
<evidence type="ECO:0000313" key="2">
    <source>
        <dbReference type="EMBL" id="KEY67007.1"/>
    </source>
</evidence>
<dbReference type="Gene3D" id="3.40.50.720">
    <property type="entry name" value="NAD(P)-binding Rossmann-like Domain"/>
    <property type="match status" value="1"/>
</dbReference>
<dbReference type="InterPro" id="IPR051468">
    <property type="entry name" value="Fungal_SecMetab_SDRs"/>
</dbReference>
<dbReference type="InterPro" id="IPR002347">
    <property type="entry name" value="SDR_fam"/>
</dbReference>
<dbReference type="Pfam" id="PF00106">
    <property type="entry name" value="adh_short"/>
    <property type="match status" value="1"/>
</dbReference>
<dbReference type="AlphaFoldDB" id="A0A084ANX8"/>
<comment type="similarity">
    <text evidence="1">Belongs to the short-chain dehydrogenases/reductases (SDR) family.</text>
</comment>
<organism evidence="2 3">
    <name type="scientific">Stachybotrys chartarum (strain CBS 109288 / IBT 7711)</name>
    <name type="common">Toxic black mold</name>
    <name type="synonym">Stilbospora chartarum</name>
    <dbReference type="NCBI Taxonomy" id="1280523"/>
    <lineage>
        <taxon>Eukaryota</taxon>
        <taxon>Fungi</taxon>
        <taxon>Dikarya</taxon>
        <taxon>Ascomycota</taxon>
        <taxon>Pezizomycotina</taxon>
        <taxon>Sordariomycetes</taxon>
        <taxon>Hypocreomycetidae</taxon>
        <taxon>Hypocreales</taxon>
        <taxon>Stachybotryaceae</taxon>
        <taxon>Stachybotrys</taxon>
    </lineage>
</organism>
<dbReference type="GO" id="GO:0005737">
    <property type="term" value="C:cytoplasm"/>
    <property type="evidence" value="ECO:0007669"/>
    <property type="project" value="TreeGrafter"/>
</dbReference>
<dbReference type="Proteomes" id="UP000028045">
    <property type="component" value="Unassembled WGS sequence"/>
</dbReference>
<dbReference type="PRINTS" id="PR00081">
    <property type="entry name" value="GDHRDH"/>
</dbReference>
<reference evidence="2 3" key="1">
    <citation type="journal article" date="2014" name="BMC Genomics">
        <title>Comparative genome sequencing reveals chemotype-specific gene clusters in the toxigenic black mold Stachybotrys.</title>
        <authorList>
            <person name="Semeiks J."/>
            <person name="Borek D."/>
            <person name="Otwinowski Z."/>
            <person name="Grishin N.V."/>
        </authorList>
    </citation>
    <scope>NUCLEOTIDE SEQUENCE [LARGE SCALE GENOMIC DNA]</scope>
    <source>
        <strain evidence="3">CBS 109288 / IBT 7711</strain>
    </source>
</reference>
<evidence type="ECO:0000256" key="1">
    <source>
        <dbReference type="ARBA" id="ARBA00006484"/>
    </source>
</evidence>
<dbReference type="GO" id="GO:0019748">
    <property type="term" value="P:secondary metabolic process"/>
    <property type="evidence" value="ECO:0007669"/>
    <property type="project" value="TreeGrafter"/>
</dbReference>
<dbReference type="PANTHER" id="PTHR43544:SF32">
    <property type="entry name" value="CHAIN DEHYDROGENASE, PUTATIVE (AFU_ORTHOLOGUE AFUA_5G01530)-RELATED"/>
    <property type="match status" value="1"/>
</dbReference>
<gene>
    <name evidence="2" type="ORF">S7711_04691</name>
</gene>
<dbReference type="OrthoDB" id="1933717at2759"/>
<accession>A0A084ANX8</accession>
<dbReference type="GO" id="GO:0016491">
    <property type="term" value="F:oxidoreductase activity"/>
    <property type="evidence" value="ECO:0007669"/>
    <property type="project" value="TreeGrafter"/>
</dbReference>
<name>A0A084ANX8_STACB</name>
<dbReference type="SUPFAM" id="SSF51735">
    <property type="entry name" value="NAD(P)-binding Rossmann-fold domains"/>
    <property type="match status" value="1"/>
</dbReference>
<dbReference type="InterPro" id="IPR036291">
    <property type="entry name" value="NAD(P)-bd_dom_sf"/>
</dbReference>
<sequence length="255" mass="27092">MPANDKPLILVTGANQGLGYATTKILADSGKYHVILGVRSVDKGEQAIAQLKSENPSVDTSALTPIVVDVQDDASISAAKDVVESKFGHLDILINSAGVNGQIPVRQPTLRENYKFVFDINVFGPAVMTETFLPLLRASKYHDRRIVNVTSGLGQISVALASENMYSAAKLPAPEYRSSKAALNMVSAVDSSVYEAENIAVILAAPGHTKTQFTGGRGVKEPSQGAANIVRAATEGKPKDLVGKINAEELTEFGW</sequence>
<dbReference type="PANTHER" id="PTHR43544">
    <property type="entry name" value="SHORT-CHAIN DEHYDROGENASE/REDUCTASE"/>
    <property type="match status" value="1"/>
</dbReference>
<dbReference type="HOGENOM" id="CLU_010194_9_0_1"/>
<keyword evidence="3" id="KW-1185">Reference proteome</keyword>